<accession>A0ABQ4KP82</accession>
<organism evidence="1 2">
    <name type="scientific">Lederbergia ruris</name>
    <dbReference type="NCBI Taxonomy" id="217495"/>
    <lineage>
        <taxon>Bacteria</taxon>
        <taxon>Bacillati</taxon>
        <taxon>Bacillota</taxon>
        <taxon>Bacilli</taxon>
        <taxon>Bacillales</taxon>
        <taxon>Bacillaceae</taxon>
        <taxon>Lederbergia</taxon>
    </lineage>
</organism>
<name>A0ABQ4KP82_9BACI</name>
<comment type="caution">
    <text evidence="1">The sequence shown here is derived from an EMBL/GenBank/DDBJ whole genome shotgun (WGS) entry which is preliminary data.</text>
</comment>
<reference evidence="1 2" key="1">
    <citation type="submission" date="2021-03" db="EMBL/GenBank/DDBJ databases">
        <title>Antimicrobial resistance genes in bacteria isolated from Japanese honey, and their potential for conferring macrolide and lincosamide resistance in the American foulbrood pathogen Paenibacillus larvae.</title>
        <authorList>
            <person name="Okamoto M."/>
            <person name="Kumagai M."/>
            <person name="Kanamori H."/>
            <person name="Takamatsu D."/>
        </authorList>
    </citation>
    <scope>NUCLEOTIDE SEQUENCE [LARGE SCALE GENOMIC DNA]</scope>
    <source>
        <strain evidence="1 2">J8TS2</strain>
    </source>
</reference>
<protein>
    <recommendedName>
        <fullName evidence="3">Phage terminase small subunit P27 family</fullName>
    </recommendedName>
</protein>
<dbReference type="Proteomes" id="UP000679950">
    <property type="component" value="Unassembled WGS sequence"/>
</dbReference>
<evidence type="ECO:0000313" key="2">
    <source>
        <dbReference type="Proteomes" id="UP000679950"/>
    </source>
</evidence>
<gene>
    <name evidence="1" type="ORF">J8TS2_35520</name>
</gene>
<evidence type="ECO:0000313" key="1">
    <source>
        <dbReference type="EMBL" id="GIN59233.1"/>
    </source>
</evidence>
<dbReference type="EMBL" id="BORB01000039">
    <property type="protein sequence ID" value="GIN59233.1"/>
    <property type="molecule type" value="Genomic_DNA"/>
</dbReference>
<evidence type="ECO:0008006" key="3">
    <source>
        <dbReference type="Google" id="ProtNLM"/>
    </source>
</evidence>
<keyword evidence="2" id="KW-1185">Reference proteome</keyword>
<dbReference type="Pfam" id="PF05119">
    <property type="entry name" value="Terminase_4"/>
    <property type="match status" value="1"/>
</dbReference>
<proteinExistence type="predicted"/>
<sequence length="122" mass="13977">MEIKPPTFLTAASKKKYKEVANMLMQDGNWKEGDDIALSALFANYQRWIQAETAIKKNKDLCFETESGYRQQIPEISIANNSMKAMLSYIKEFGLTPKERKKLQDTMTDTSAIDEELESMIV</sequence>
<dbReference type="RefSeq" id="WP_212967130.1">
    <property type="nucleotide sequence ID" value="NZ_BORB01000039.1"/>
</dbReference>
<dbReference type="InterPro" id="IPR006448">
    <property type="entry name" value="Phage_term_ssu_P27"/>
</dbReference>